<reference evidence="2" key="2">
    <citation type="journal article" date="2015" name="Fish Shellfish Immunol.">
        <title>Early steps in the European eel (Anguilla anguilla)-Vibrio vulnificus interaction in the gills: Role of the RtxA13 toxin.</title>
        <authorList>
            <person name="Callol A."/>
            <person name="Pajuelo D."/>
            <person name="Ebbesson L."/>
            <person name="Teles M."/>
            <person name="MacKenzie S."/>
            <person name="Amaro C."/>
        </authorList>
    </citation>
    <scope>NUCLEOTIDE SEQUENCE</scope>
</reference>
<dbReference type="EMBL" id="GBXM01082856">
    <property type="protein sequence ID" value="JAH25721.1"/>
    <property type="molecule type" value="Transcribed_RNA"/>
</dbReference>
<accession>A0A0E9R979</accession>
<sequence length="26" mass="2955">MQPITPASAGSSTTFRETTRTRSEWR</sequence>
<protein>
    <submittedName>
        <fullName evidence="2">Uncharacterized protein</fullName>
    </submittedName>
</protein>
<proteinExistence type="predicted"/>
<feature type="compositionally biased region" description="Basic and acidic residues" evidence="1">
    <location>
        <begin position="17"/>
        <end position="26"/>
    </location>
</feature>
<evidence type="ECO:0000313" key="2">
    <source>
        <dbReference type="EMBL" id="JAH25721.1"/>
    </source>
</evidence>
<dbReference type="AlphaFoldDB" id="A0A0E9R979"/>
<organism evidence="2">
    <name type="scientific">Anguilla anguilla</name>
    <name type="common">European freshwater eel</name>
    <name type="synonym">Muraena anguilla</name>
    <dbReference type="NCBI Taxonomy" id="7936"/>
    <lineage>
        <taxon>Eukaryota</taxon>
        <taxon>Metazoa</taxon>
        <taxon>Chordata</taxon>
        <taxon>Craniata</taxon>
        <taxon>Vertebrata</taxon>
        <taxon>Euteleostomi</taxon>
        <taxon>Actinopterygii</taxon>
        <taxon>Neopterygii</taxon>
        <taxon>Teleostei</taxon>
        <taxon>Anguilliformes</taxon>
        <taxon>Anguillidae</taxon>
        <taxon>Anguilla</taxon>
    </lineage>
</organism>
<evidence type="ECO:0000256" key="1">
    <source>
        <dbReference type="SAM" id="MobiDB-lite"/>
    </source>
</evidence>
<name>A0A0E9R979_ANGAN</name>
<reference evidence="2" key="1">
    <citation type="submission" date="2014-11" db="EMBL/GenBank/DDBJ databases">
        <authorList>
            <person name="Amaro Gonzalez C."/>
        </authorList>
    </citation>
    <scope>NUCLEOTIDE SEQUENCE</scope>
</reference>
<feature type="region of interest" description="Disordered" evidence="1">
    <location>
        <begin position="1"/>
        <end position="26"/>
    </location>
</feature>